<comment type="caution">
    <text evidence="2">The sequence shown here is derived from an EMBL/GenBank/DDBJ whole genome shotgun (WGS) entry which is preliminary data.</text>
</comment>
<dbReference type="RefSeq" id="WP_027843904.1">
    <property type="nucleotide sequence ID" value="NZ_LMTZ01000133.1"/>
</dbReference>
<reference evidence="2 3" key="1">
    <citation type="journal article" date="2015" name="Genome Announc.">
        <title>Draft Genome of the Euendolithic (true boring) Cyanobacterium Mastigocoleus testarum strain BC008.</title>
        <authorList>
            <person name="Guida B.S."/>
            <person name="Garcia-Pichel F."/>
        </authorList>
    </citation>
    <scope>NUCLEOTIDE SEQUENCE [LARGE SCALE GENOMIC DNA]</scope>
    <source>
        <strain evidence="2 3">BC008</strain>
    </source>
</reference>
<evidence type="ECO:0000313" key="2">
    <source>
        <dbReference type="EMBL" id="KST63752.1"/>
    </source>
</evidence>
<evidence type="ECO:0000313" key="3">
    <source>
        <dbReference type="Proteomes" id="UP000053372"/>
    </source>
</evidence>
<evidence type="ECO:0000256" key="1">
    <source>
        <dbReference type="SAM" id="MobiDB-lite"/>
    </source>
</evidence>
<organism evidence="2 3">
    <name type="scientific">Mastigocoleus testarum BC008</name>
    <dbReference type="NCBI Taxonomy" id="371196"/>
    <lineage>
        <taxon>Bacteria</taxon>
        <taxon>Bacillati</taxon>
        <taxon>Cyanobacteriota</taxon>
        <taxon>Cyanophyceae</taxon>
        <taxon>Nostocales</taxon>
        <taxon>Hapalosiphonaceae</taxon>
        <taxon>Mastigocoleus</taxon>
    </lineage>
</organism>
<dbReference type="AlphaFoldDB" id="A0A0V7ZGX6"/>
<accession>A0A0V7ZGX6</accession>
<feature type="region of interest" description="Disordered" evidence="1">
    <location>
        <begin position="1"/>
        <end position="30"/>
    </location>
</feature>
<proteinExistence type="predicted"/>
<keyword evidence="3" id="KW-1185">Reference proteome</keyword>
<protein>
    <submittedName>
        <fullName evidence="2">Uncharacterized protein</fullName>
    </submittedName>
</protein>
<dbReference type="EMBL" id="LMTZ01000133">
    <property type="protein sequence ID" value="KST63752.1"/>
    <property type="molecule type" value="Genomic_DNA"/>
</dbReference>
<sequence>MIFKTYKQESGVRTDRALTSEQESEVRSQKSEVESAVDIKSDHMFTNVSKILNNSLSASVI</sequence>
<dbReference type="Proteomes" id="UP000053372">
    <property type="component" value="Unassembled WGS sequence"/>
</dbReference>
<gene>
    <name evidence="2" type="ORF">BC008_14965</name>
</gene>
<name>A0A0V7ZGX6_9CYAN</name>